<protein>
    <submittedName>
        <fullName evidence="1">Uncharacterized protein</fullName>
    </submittedName>
</protein>
<dbReference type="OrthoDB" id="5917820at2"/>
<reference evidence="1 2" key="1">
    <citation type="submission" date="2018-07" db="EMBL/GenBank/DDBJ databases">
        <title>Genomic Encyclopedia of Type Strains, Phase IV (KMG-IV): sequencing the most valuable type-strain genomes for metagenomic binning, comparative biology and taxonomic classification.</title>
        <authorList>
            <person name="Goeker M."/>
        </authorList>
    </citation>
    <scope>NUCLEOTIDE SEQUENCE [LARGE SCALE GENOMIC DNA]</scope>
    <source>
        <strain evidence="1 2">DSM 14324</strain>
    </source>
</reference>
<dbReference type="RefSeq" id="WP_115855636.1">
    <property type="nucleotide sequence ID" value="NZ_QRDJ01000012.1"/>
</dbReference>
<name>A0A3D9DRK8_9GAMM</name>
<keyword evidence="2" id="KW-1185">Reference proteome</keyword>
<dbReference type="Proteomes" id="UP000256334">
    <property type="component" value="Unassembled WGS sequence"/>
</dbReference>
<organism evidence="1 2">
    <name type="scientific">Kushneria indalinina DSM 14324</name>
    <dbReference type="NCBI Taxonomy" id="1122140"/>
    <lineage>
        <taxon>Bacteria</taxon>
        <taxon>Pseudomonadati</taxon>
        <taxon>Pseudomonadota</taxon>
        <taxon>Gammaproteobacteria</taxon>
        <taxon>Oceanospirillales</taxon>
        <taxon>Halomonadaceae</taxon>
        <taxon>Kushneria</taxon>
    </lineage>
</organism>
<dbReference type="EMBL" id="QRDJ01000012">
    <property type="protein sequence ID" value="REC93383.1"/>
    <property type="molecule type" value="Genomic_DNA"/>
</dbReference>
<comment type="caution">
    <text evidence="1">The sequence shown here is derived from an EMBL/GenBank/DDBJ whole genome shotgun (WGS) entry which is preliminary data.</text>
</comment>
<evidence type="ECO:0000313" key="2">
    <source>
        <dbReference type="Proteomes" id="UP000256334"/>
    </source>
</evidence>
<proteinExistence type="predicted"/>
<gene>
    <name evidence="1" type="ORF">C8D72_3428</name>
</gene>
<evidence type="ECO:0000313" key="1">
    <source>
        <dbReference type="EMBL" id="REC93383.1"/>
    </source>
</evidence>
<accession>A0A3D9DRK8</accession>
<sequence>MKVNVNQLVYDDAHPQCTCRVVQSQGQLYAMVQCLDMGMDGEEVVGTKRYWGTFEWDSEDHMRAILKNGGKWDDHGPI</sequence>
<dbReference type="AlphaFoldDB" id="A0A3D9DRK8"/>